<keyword evidence="1" id="KW-0812">Transmembrane</keyword>
<comment type="caution">
    <text evidence="2">The sequence shown here is derived from an EMBL/GenBank/DDBJ whole genome shotgun (WGS) entry which is preliminary data.</text>
</comment>
<proteinExistence type="predicted"/>
<evidence type="ECO:0000313" key="2">
    <source>
        <dbReference type="EMBL" id="OUB78425.1"/>
    </source>
</evidence>
<dbReference type="EMBL" id="MOOS01000002">
    <property type="protein sequence ID" value="OUB78425.1"/>
    <property type="molecule type" value="Genomic_DNA"/>
</dbReference>
<sequence>MGSLENNQKLLRQYKQKCILATFLLICLNGLLIFQFMNDNPIFFLPTVILILLNLKGLDNYHKKYVHYDILISGKEKYYQVVTKINM</sequence>
<keyword evidence="1" id="KW-0472">Membrane</keyword>
<accession>A0A9X6MR67</accession>
<dbReference type="AlphaFoldDB" id="A0A9X6MR67"/>
<evidence type="ECO:0000313" key="3">
    <source>
        <dbReference type="Proteomes" id="UP000194853"/>
    </source>
</evidence>
<protein>
    <submittedName>
        <fullName evidence="2">Uncharacterized protein</fullName>
    </submittedName>
</protein>
<feature type="transmembrane region" description="Helical" evidence="1">
    <location>
        <begin position="42"/>
        <end position="58"/>
    </location>
</feature>
<feature type="transmembrane region" description="Helical" evidence="1">
    <location>
        <begin position="18"/>
        <end position="36"/>
    </location>
</feature>
<dbReference type="Proteomes" id="UP000194853">
    <property type="component" value="Unassembled WGS sequence"/>
</dbReference>
<evidence type="ECO:0000256" key="1">
    <source>
        <dbReference type="SAM" id="Phobius"/>
    </source>
</evidence>
<keyword evidence="1" id="KW-1133">Transmembrane helix</keyword>
<name>A0A9X6MR67_BACTJ</name>
<gene>
    <name evidence="2" type="ORF">BK750_00105</name>
</gene>
<reference evidence="2 3" key="1">
    <citation type="submission" date="2016-10" db="EMBL/GenBank/DDBJ databases">
        <title>Comparative genomics of Bacillus thuringiensis reveals a path to pathogens against multiple invertebrate hosts.</title>
        <authorList>
            <person name="Zheng J."/>
            <person name="Gao Q."/>
            <person name="Liu H."/>
            <person name="Peng D."/>
            <person name="Ruan L."/>
            <person name="Sun M."/>
        </authorList>
    </citation>
    <scope>NUCLEOTIDE SEQUENCE [LARGE SCALE GENOMIC DNA]</scope>
    <source>
        <strain evidence="2">BGSC 4CF1</strain>
    </source>
</reference>
<organism evidence="2 3">
    <name type="scientific">Bacillus thuringiensis subsp. jegathesan</name>
    <dbReference type="NCBI Taxonomy" id="56955"/>
    <lineage>
        <taxon>Bacteria</taxon>
        <taxon>Bacillati</taxon>
        <taxon>Bacillota</taxon>
        <taxon>Bacilli</taxon>
        <taxon>Bacillales</taxon>
        <taxon>Bacillaceae</taxon>
        <taxon>Bacillus</taxon>
        <taxon>Bacillus cereus group</taxon>
    </lineage>
</organism>